<evidence type="ECO:0000256" key="4">
    <source>
        <dbReference type="ARBA" id="ARBA00022519"/>
    </source>
</evidence>
<keyword evidence="6 8" id="KW-1133">Transmembrane helix</keyword>
<dbReference type="InterPro" id="IPR001851">
    <property type="entry name" value="ABC_transp_permease"/>
</dbReference>
<dbReference type="PANTHER" id="PTHR32196">
    <property type="entry name" value="ABC TRANSPORTER PERMEASE PROTEIN YPHD-RELATED-RELATED"/>
    <property type="match status" value="1"/>
</dbReference>
<feature type="transmembrane region" description="Helical" evidence="8">
    <location>
        <begin position="95"/>
        <end position="121"/>
    </location>
</feature>
<feature type="transmembrane region" description="Helical" evidence="8">
    <location>
        <begin position="128"/>
        <end position="146"/>
    </location>
</feature>
<dbReference type="RefSeq" id="WP_250194701.1">
    <property type="nucleotide sequence ID" value="NZ_CP097635.1"/>
</dbReference>
<evidence type="ECO:0000256" key="3">
    <source>
        <dbReference type="ARBA" id="ARBA00022475"/>
    </source>
</evidence>
<sequence length="344" mass="36052">MKPKQDPQLLFLVGINLLVLLAGSVLSRGAFIDPYNLQSMASQLPELGLLAAGVMLAMCAGNGGIDLSGIALANLSGVLSALLVGRWLSADEAPLLFTLAFASVALAVGLLGGLINGLLIARLGLTPILCTLGTQLLFTGLAVVLSGGPSVRVGSAEPLMELGNGLFLGLPWSFLLFCAVLLALGAVLRFSPFGVRLFLMGTNPQAARYAGFPQARLLITTYGVSGLLAGLAGVLIASRNVNVKWDYGQSYLLIAILITVMAGVKPEGGHGRVVNLFLSTTALQLLSSMLNFAELSNFFRDFAWGLLLLLFLAVGRVNLRSLMPRDTAPITVSMQPPPAPKRPS</sequence>
<comment type="subcellular location">
    <subcellularLocation>
        <location evidence="1">Cell membrane</location>
        <topology evidence="1">Multi-pass membrane protein</topology>
    </subcellularLocation>
</comment>
<proteinExistence type="predicted"/>
<feature type="transmembrane region" description="Helical" evidence="8">
    <location>
        <begin position="72"/>
        <end position="89"/>
    </location>
</feature>
<feature type="transmembrane region" description="Helical" evidence="8">
    <location>
        <begin position="166"/>
        <end position="190"/>
    </location>
</feature>
<name>A0ABY4S411_AQUTE</name>
<keyword evidence="7 8" id="KW-0472">Membrane</keyword>
<evidence type="ECO:0000313" key="10">
    <source>
        <dbReference type="Proteomes" id="UP001056201"/>
    </source>
</evidence>
<feature type="transmembrane region" description="Helical" evidence="8">
    <location>
        <begin position="217"/>
        <end position="236"/>
    </location>
</feature>
<evidence type="ECO:0000256" key="5">
    <source>
        <dbReference type="ARBA" id="ARBA00022692"/>
    </source>
</evidence>
<evidence type="ECO:0000256" key="7">
    <source>
        <dbReference type="ARBA" id="ARBA00023136"/>
    </source>
</evidence>
<dbReference type="PANTHER" id="PTHR32196:SF21">
    <property type="entry name" value="ABC TRANSPORTER PERMEASE PROTEIN YPHD-RELATED"/>
    <property type="match status" value="1"/>
</dbReference>
<keyword evidence="2" id="KW-0813">Transport</keyword>
<evidence type="ECO:0000313" key="9">
    <source>
        <dbReference type="EMBL" id="URI06438.1"/>
    </source>
</evidence>
<dbReference type="EMBL" id="CP097635">
    <property type="protein sequence ID" value="URI06438.1"/>
    <property type="molecule type" value="Genomic_DNA"/>
</dbReference>
<keyword evidence="10" id="KW-1185">Reference proteome</keyword>
<feature type="transmembrane region" description="Helical" evidence="8">
    <location>
        <begin position="248"/>
        <end position="264"/>
    </location>
</feature>
<keyword evidence="3" id="KW-1003">Cell membrane</keyword>
<dbReference type="Proteomes" id="UP001056201">
    <property type="component" value="Chromosome 1"/>
</dbReference>
<protein>
    <submittedName>
        <fullName evidence="9">ABC transporter permease</fullName>
    </submittedName>
</protein>
<accession>A0ABY4S411</accession>
<feature type="transmembrane region" description="Helical" evidence="8">
    <location>
        <begin position="273"/>
        <end position="290"/>
    </location>
</feature>
<feature type="transmembrane region" description="Helical" evidence="8">
    <location>
        <begin position="47"/>
        <end position="65"/>
    </location>
</feature>
<evidence type="ECO:0000256" key="2">
    <source>
        <dbReference type="ARBA" id="ARBA00022448"/>
    </source>
</evidence>
<dbReference type="Pfam" id="PF02653">
    <property type="entry name" value="BPD_transp_2"/>
    <property type="match status" value="1"/>
</dbReference>
<evidence type="ECO:0000256" key="6">
    <source>
        <dbReference type="ARBA" id="ARBA00022989"/>
    </source>
</evidence>
<keyword evidence="5 8" id="KW-0812">Transmembrane</keyword>
<evidence type="ECO:0000256" key="8">
    <source>
        <dbReference type="SAM" id="Phobius"/>
    </source>
</evidence>
<dbReference type="CDD" id="cd06579">
    <property type="entry name" value="TM_PBP1_transp_AraH_like"/>
    <property type="match status" value="1"/>
</dbReference>
<organism evidence="9 10">
    <name type="scientific">Aquincola tertiaricarbonis</name>
    <dbReference type="NCBI Taxonomy" id="391953"/>
    <lineage>
        <taxon>Bacteria</taxon>
        <taxon>Pseudomonadati</taxon>
        <taxon>Pseudomonadota</taxon>
        <taxon>Betaproteobacteria</taxon>
        <taxon>Burkholderiales</taxon>
        <taxon>Sphaerotilaceae</taxon>
        <taxon>Aquincola</taxon>
    </lineage>
</organism>
<feature type="transmembrane region" description="Helical" evidence="8">
    <location>
        <begin position="302"/>
        <end position="319"/>
    </location>
</feature>
<keyword evidence="4" id="KW-0997">Cell inner membrane</keyword>
<evidence type="ECO:0000256" key="1">
    <source>
        <dbReference type="ARBA" id="ARBA00004651"/>
    </source>
</evidence>
<feature type="transmembrane region" description="Helical" evidence="8">
    <location>
        <begin position="9"/>
        <end position="27"/>
    </location>
</feature>
<reference evidence="9" key="1">
    <citation type="submission" date="2022-05" db="EMBL/GenBank/DDBJ databases">
        <title>An RpoN-dependent PEP-CTERM gene is involved in floc formation of an Aquincola tertiaricarbonis strain.</title>
        <authorList>
            <person name="Qiu D."/>
            <person name="Xia M."/>
        </authorList>
    </citation>
    <scope>NUCLEOTIDE SEQUENCE</scope>
    <source>
        <strain evidence="9">RN12</strain>
    </source>
</reference>
<gene>
    <name evidence="9" type="ORF">MW290_11005</name>
</gene>